<evidence type="ECO:0000313" key="3">
    <source>
        <dbReference type="Proteomes" id="UP001174936"/>
    </source>
</evidence>
<dbReference type="InterPro" id="IPR050829">
    <property type="entry name" value="CorA_MIT"/>
</dbReference>
<dbReference type="Proteomes" id="UP001174936">
    <property type="component" value="Unassembled WGS sequence"/>
</dbReference>
<dbReference type="EMBL" id="JAULSV010000001">
    <property type="protein sequence ID" value="KAK0656301.1"/>
    <property type="molecule type" value="Genomic_DNA"/>
</dbReference>
<protein>
    <recommendedName>
        <fullName evidence="4">Ankyrin repeat protein</fullName>
    </recommendedName>
</protein>
<feature type="transmembrane region" description="Helical" evidence="1">
    <location>
        <begin position="470"/>
        <end position="492"/>
    </location>
</feature>
<gene>
    <name evidence="2" type="ORF">B0T16DRAFT_451888</name>
</gene>
<evidence type="ECO:0000256" key="1">
    <source>
        <dbReference type="SAM" id="Phobius"/>
    </source>
</evidence>
<keyword evidence="1" id="KW-0812">Transmembrane</keyword>
<dbReference type="AlphaFoldDB" id="A0AA40CYN5"/>
<keyword evidence="1" id="KW-0472">Membrane</keyword>
<dbReference type="PANTHER" id="PTHR47685">
    <property type="entry name" value="MAGNESIUM TRANSPORT PROTEIN CORA"/>
    <property type="match status" value="1"/>
</dbReference>
<feature type="transmembrane region" description="Helical" evidence="1">
    <location>
        <begin position="507"/>
        <end position="530"/>
    </location>
</feature>
<feature type="transmembrane region" description="Helical" evidence="1">
    <location>
        <begin position="576"/>
        <end position="597"/>
    </location>
</feature>
<reference evidence="2" key="1">
    <citation type="submission" date="2023-06" db="EMBL/GenBank/DDBJ databases">
        <title>Genome-scale phylogeny and comparative genomics of the fungal order Sordariales.</title>
        <authorList>
            <consortium name="Lawrence Berkeley National Laboratory"/>
            <person name="Hensen N."/>
            <person name="Bonometti L."/>
            <person name="Westerberg I."/>
            <person name="Brannstrom I.O."/>
            <person name="Guillou S."/>
            <person name="Cros-Aarteil S."/>
            <person name="Calhoun S."/>
            <person name="Haridas S."/>
            <person name="Kuo A."/>
            <person name="Mondo S."/>
            <person name="Pangilinan J."/>
            <person name="Riley R."/>
            <person name="Labutti K."/>
            <person name="Andreopoulos B."/>
            <person name="Lipzen A."/>
            <person name="Chen C."/>
            <person name="Yanf M."/>
            <person name="Daum C."/>
            <person name="Ng V."/>
            <person name="Clum A."/>
            <person name="Steindorff A."/>
            <person name="Ohm R."/>
            <person name="Martin F."/>
            <person name="Silar P."/>
            <person name="Natvig D."/>
            <person name="Lalanne C."/>
            <person name="Gautier V."/>
            <person name="Ament-Velasquez S.L."/>
            <person name="Kruys A."/>
            <person name="Hutchinson M.I."/>
            <person name="Powell A.J."/>
            <person name="Barry K."/>
            <person name="Miller A.N."/>
            <person name="Grigoriev I.V."/>
            <person name="Debuchy R."/>
            <person name="Gladieux P."/>
            <person name="Thoren M.H."/>
            <person name="Johannesson H."/>
        </authorList>
    </citation>
    <scope>NUCLEOTIDE SEQUENCE</scope>
    <source>
        <strain evidence="2">SMH2532-1</strain>
    </source>
</reference>
<feature type="transmembrane region" description="Helical" evidence="1">
    <location>
        <begin position="551"/>
        <end position="570"/>
    </location>
</feature>
<evidence type="ECO:0000313" key="2">
    <source>
        <dbReference type="EMBL" id="KAK0656301.1"/>
    </source>
</evidence>
<organism evidence="2 3">
    <name type="scientific">Cercophora newfieldiana</name>
    <dbReference type="NCBI Taxonomy" id="92897"/>
    <lineage>
        <taxon>Eukaryota</taxon>
        <taxon>Fungi</taxon>
        <taxon>Dikarya</taxon>
        <taxon>Ascomycota</taxon>
        <taxon>Pezizomycotina</taxon>
        <taxon>Sordariomycetes</taxon>
        <taxon>Sordariomycetidae</taxon>
        <taxon>Sordariales</taxon>
        <taxon>Lasiosphaeriaceae</taxon>
        <taxon>Cercophora</taxon>
    </lineage>
</organism>
<evidence type="ECO:0008006" key="4">
    <source>
        <dbReference type="Google" id="ProtNLM"/>
    </source>
</evidence>
<keyword evidence="3" id="KW-1185">Reference proteome</keyword>
<sequence>MATCRGLQATIVDFFIGASEQRIQVSTSVYDLIYGRGPHATMNTARGYDLNDTEPSFRWYHLPANNLEWVEDLLERHMEEVDPGVRLLSEESRQEHGLSRHRHLRTKAGRLTFKRPETTCYPAKTDADDVADEDTADYIFSVVPFLHFDTEEAFDDMAKTLDEALEGRLAPETDDGPVINARTSPRQVQRRLLTEYIGSGGAGEAPSLQPRRTLDQYFYTHLGSTRQRDKDQVVLRYTGRTPGTEPKLFMVDQLWLAHTITTFCIDTFDPHRVPEDYQFLDFFQRSIGKVRDACARSLQRFRSAPGKGFDERDSMYRVPPEISYMDDYRHSTGLGDHLSIEVETQQFVEIEDIRDELSILQLVLEDQGEVLRQMEEVLVGKDRTRPSPLAQNRVLEGHLRRIKKIEAMATRTSELLYHLIDLKQKQASILEALAMRKQADILALHAEEWAVQAKEAQEQTDQAIKQGRTVLLFTVVAIVILPLSFMAAFFAIEIDVFPLNEYGKLDLGYVLTYMLSISAGLSIPFIFIVFNQDRVWGWLRGLRAFALRLPLSVYAVLLLMGVLLGTIWGLELDRTVKISVTIPVVLLGVVSLIVIGLRKLFSIARQESVSSGSTIRRDSLL</sequence>
<keyword evidence="1" id="KW-1133">Transmembrane helix</keyword>
<comment type="caution">
    <text evidence="2">The sequence shown here is derived from an EMBL/GenBank/DDBJ whole genome shotgun (WGS) entry which is preliminary data.</text>
</comment>
<proteinExistence type="predicted"/>
<dbReference type="Gene3D" id="1.20.58.340">
    <property type="entry name" value="Magnesium transport protein CorA, transmembrane region"/>
    <property type="match status" value="1"/>
</dbReference>
<accession>A0AA40CYN5</accession>
<dbReference type="PANTHER" id="PTHR47685:SF1">
    <property type="entry name" value="MAGNESIUM TRANSPORT PROTEIN CORA"/>
    <property type="match status" value="1"/>
</dbReference>
<name>A0AA40CYN5_9PEZI</name>